<dbReference type="PhylomeDB" id="A0A0G4HJY8"/>
<gene>
    <name evidence="1" type="ORF">Cvel_28291</name>
</gene>
<sequence>MQQLGSSSAAAVGFQLPAGYAPSAGFGMMCSAPVIEMSEAERASLGLGKEHNLISLLLWPDHPTYVYKPVLDFIQEGYKPPSLPPCIYSLVRHCFDGLKHLVPLIRNEPTPPRGSEETDFVFVQRDLKEIGGDWRSLERPLQMPTEDLQVDAAAPPKDCEGVAREIPAGIVCSL</sequence>
<accession>A0A0G4HJY8</accession>
<proteinExistence type="predicted"/>
<dbReference type="VEuPathDB" id="CryptoDB:Cvel_28291"/>
<protein>
    <submittedName>
        <fullName evidence="1">Uncharacterized protein</fullName>
    </submittedName>
</protein>
<dbReference type="EMBL" id="CDMZ01002904">
    <property type="protein sequence ID" value="CEM44342.1"/>
    <property type="molecule type" value="Genomic_DNA"/>
</dbReference>
<reference evidence="1" key="1">
    <citation type="submission" date="2014-11" db="EMBL/GenBank/DDBJ databases">
        <authorList>
            <person name="Otto D Thomas"/>
            <person name="Naeem Raeece"/>
        </authorList>
    </citation>
    <scope>NUCLEOTIDE SEQUENCE</scope>
</reference>
<evidence type="ECO:0000313" key="1">
    <source>
        <dbReference type="EMBL" id="CEM44342.1"/>
    </source>
</evidence>
<name>A0A0G4HJY8_9ALVE</name>
<organism evidence="1">
    <name type="scientific">Chromera velia CCMP2878</name>
    <dbReference type="NCBI Taxonomy" id="1169474"/>
    <lineage>
        <taxon>Eukaryota</taxon>
        <taxon>Sar</taxon>
        <taxon>Alveolata</taxon>
        <taxon>Colpodellida</taxon>
        <taxon>Chromeraceae</taxon>
        <taxon>Chromera</taxon>
    </lineage>
</organism>
<dbReference type="AlphaFoldDB" id="A0A0G4HJY8"/>